<dbReference type="AlphaFoldDB" id="A0A9P6T7X8"/>
<name>A0A9P6T7X8_9BASI</name>
<dbReference type="EMBL" id="MU167349">
    <property type="protein sequence ID" value="KAG0142416.1"/>
    <property type="molecule type" value="Genomic_DNA"/>
</dbReference>
<feature type="region of interest" description="Disordered" evidence="1">
    <location>
        <begin position="25"/>
        <end position="92"/>
    </location>
</feature>
<dbReference type="OrthoDB" id="10480389at2759"/>
<comment type="caution">
    <text evidence="2">The sequence shown here is derived from an EMBL/GenBank/DDBJ whole genome shotgun (WGS) entry which is preliminary data.</text>
</comment>
<evidence type="ECO:0000256" key="1">
    <source>
        <dbReference type="SAM" id="MobiDB-lite"/>
    </source>
</evidence>
<sequence length="266" mass="29200">MNHSAPSTPILRPSFWNRWTRLSSASSSGRTEVDKQASEQAFHTPSRKSTRPTHKLNLSDEHSEADDEELLPLTPPDASLCRPRPGSGSKPATAAFYSRLRAARPSSLLTTSTAPTRSSLDSIRIRADEATEDDNGHAAVLAGFLKNTGGYMDDSESEDDECPAPPVLHPLPLSQPRYVFKHSAPMIDAHWHSRTRSVHSPVRSAGPILPMLVSTPTRPTKVVPALQPPKNLEPSRAEVVAKRRPEGQPLFRSLVLCEDDMLRLSI</sequence>
<proteinExistence type="predicted"/>
<protein>
    <submittedName>
        <fullName evidence="2">Uncharacterized protein</fullName>
    </submittedName>
</protein>
<organism evidence="2 3">
    <name type="scientific">Cronartium quercuum f. sp. fusiforme G11</name>
    <dbReference type="NCBI Taxonomy" id="708437"/>
    <lineage>
        <taxon>Eukaryota</taxon>
        <taxon>Fungi</taxon>
        <taxon>Dikarya</taxon>
        <taxon>Basidiomycota</taxon>
        <taxon>Pucciniomycotina</taxon>
        <taxon>Pucciniomycetes</taxon>
        <taxon>Pucciniales</taxon>
        <taxon>Coleosporiaceae</taxon>
        <taxon>Cronartium</taxon>
    </lineage>
</organism>
<evidence type="ECO:0000313" key="3">
    <source>
        <dbReference type="Proteomes" id="UP000886653"/>
    </source>
</evidence>
<gene>
    <name evidence="2" type="ORF">CROQUDRAFT_50320</name>
</gene>
<feature type="compositionally biased region" description="Basic residues" evidence="1">
    <location>
        <begin position="45"/>
        <end position="54"/>
    </location>
</feature>
<evidence type="ECO:0000313" key="2">
    <source>
        <dbReference type="EMBL" id="KAG0142416.1"/>
    </source>
</evidence>
<reference evidence="2" key="1">
    <citation type="submission" date="2013-11" db="EMBL/GenBank/DDBJ databases">
        <title>Genome sequence of the fusiform rust pathogen reveals effectors for host alternation and coevolution with pine.</title>
        <authorList>
            <consortium name="DOE Joint Genome Institute"/>
            <person name="Smith K."/>
            <person name="Pendleton A."/>
            <person name="Kubisiak T."/>
            <person name="Anderson C."/>
            <person name="Salamov A."/>
            <person name="Aerts A."/>
            <person name="Riley R."/>
            <person name="Clum A."/>
            <person name="Lindquist E."/>
            <person name="Ence D."/>
            <person name="Campbell M."/>
            <person name="Kronenberg Z."/>
            <person name="Feau N."/>
            <person name="Dhillon B."/>
            <person name="Hamelin R."/>
            <person name="Burleigh J."/>
            <person name="Smith J."/>
            <person name="Yandell M."/>
            <person name="Nelson C."/>
            <person name="Grigoriev I."/>
            <person name="Davis J."/>
        </authorList>
    </citation>
    <scope>NUCLEOTIDE SEQUENCE</scope>
    <source>
        <strain evidence="2">G11</strain>
    </source>
</reference>
<accession>A0A9P6T7X8</accession>
<keyword evidence="3" id="KW-1185">Reference proteome</keyword>
<dbReference type="Proteomes" id="UP000886653">
    <property type="component" value="Unassembled WGS sequence"/>
</dbReference>